<comment type="subunit">
    <text evidence="6">Homotetramer. Forms an RuvA(8)-RuvB(12)-Holliday junction (HJ) complex. HJ DNA is sandwiched between 2 RuvA tetramers; dsDNA enters through RuvA and exits via RuvB. An RuvB hexamer assembles on each DNA strand where it exits the tetramer. Each RuvB hexamer is contacted by two RuvA subunits (via domain III) on 2 adjacent RuvB subunits; this complex drives branch migration. In the full resolvosome a probable DNA-RuvA(4)-RuvB(12)-RuvC(2) complex forms which resolves the HJ.</text>
</comment>
<keyword evidence="8" id="KW-0067">ATP-binding</keyword>
<keyword evidence="4 6" id="KW-0233">DNA recombination</keyword>
<dbReference type="EMBL" id="MGBR01000001">
    <property type="protein sequence ID" value="OGK73612.1"/>
    <property type="molecule type" value="Genomic_DNA"/>
</dbReference>
<dbReference type="SUPFAM" id="SSF47781">
    <property type="entry name" value="RuvA domain 2-like"/>
    <property type="match status" value="1"/>
</dbReference>
<evidence type="ECO:0000313" key="8">
    <source>
        <dbReference type="EMBL" id="OGK73612.1"/>
    </source>
</evidence>
<dbReference type="GO" id="GO:0048476">
    <property type="term" value="C:Holliday junction resolvase complex"/>
    <property type="evidence" value="ECO:0007669"/>
    <property type="project" value="UniProtKB-UniRule"/>
</dbReference>
<name>A0A1F7L0G8_9BACT</name>
<dbReference type="GO" id="GO:0005524">
    <property type="term" value="F:ATP binding"/>
    <property type="evidence" value="ECO:0007669"/>
    <property type="project" value="InterPro"/>
</dbReference>
<keyword evidence="8" id="KW-0547">Nucleotide-binding</keyword>
<gene>
    <name evidence="6" type="primary">ruvA</name>
    <name evidence="8" type="ORF">A3K52_02375</name>
</gene>
<dbReference type="Pfam" id="PF01330">
    <property type="entry name" value="RuvA_N"/>
    <property type="match status" value="1"/>
</dbReference>
<dbReference type="GO" id="GO:0009378">
    <property type="term" value="F:four-way junction helicase activity"/>
    <property type="evidence" value="ECO:0007669"/>
    <property type="project" value="InterPro"/>
</dbReference>
<dbReference type="InterPro" id="IPR012340">
    <property type="entry name" value="NA-bd_OB-fold"/>
</dbReference>
<accession>A0A1F7L0G8</accession>
<dbReference type="GO" id="GO:0005737">
    <property type="term" value="C:cytoplasm"/>
    <property type="evidence" value="ECO:0007669"/>
    <property type="project" value="UniProtKB-SubCell"/>
</dbReference>
<proteinExistence type="inferred from homology"/>
<dbReference type="GO" id="GO:0009379">
    <property type="term" value="C:Holliday junction helicase complex"/>
    <property type="evidence" value="ECO:0007669"/>
    <property type="project" value="InterPro"/>
</dbReference>
<comment type="similarity">
    <text evidence="6">Belongs to the RuvA family.</text>
</comment>
<feature type="region of interest" description="Domain III" evidence="6">
    <location>
        <begin position="148"/>
        <end position="192"/>
    </location>
</feature>
<dbReference type="CDD" id="cd14332">
    <property type="entry name" value="UBA_RuvA_C"/>
    <property type="match status" value="1"/>
</dbReference>
<protein>
    <recommendedName>
        <fullName evidence="6">Holliday junction branch migration complex subunit RuvA</fullName>
    </recommendedName>
</protein>
<dbReference type="Gene3D" id="1.10.150.20">
    <property type="entry name" value="5' to 3' exonuclease, C-terminal subdomain"/>
    <property type="match status" value="1"/>
</dbReference>
<comment type="function">
    <text evidence="6">The RuvA-RuvB-RuvC complex processes Holliday junction (HJ) DNA during genetic recombination and DNA repair, while the RuvA-RuvB complex plays an important role in the rescue of blocked DNA replication forks via replication fork reversal (RFR). RuvA specifically binds to HJ cruciform DNA, conferring on it an open structure. The RuvB hexamer acts as an ATP-dependent pump, pulling dsDNA into and through the RuvAB complex. HJ branch migration allows RuvC to scan DNA until it finds its consensus sequence, where it cleaves and resolves the cruciform DNA.</text>
</comment>
<dbReference type="SUPFAM" id="SSF46929">
    <property type="entry name" value="DNA helicase RuvA subunit, C-terminal domain"/>
    <property type="match status" value="1"/>
</dbReference>
<dbReference type="Gene3D" id="1.10.8.10">
    <property type="entry name" value="DNA helicase RuvA subunit, C-terminal domain"/>
    <property type="match status" value="1"/>
</dbReference>
<feature type="domain" description="Helix-hairpin-helix DNA-binding motif class 1" evidence="7">
    <location>
        <begin position="73"/>
        <end position="92"/>
    </location>
</feature>
<evidence type="ECO:0000256" key="3">
    <source>
        <dbReference type="ARBA" id="ARBA00023125"/>
    </source>
</evidence>
<keyword evidence="8" id="KW-0347">Helicase</keyword>
<reference evidence="8 9" key="1">
    <citation type="journal article" date="2016" name="Nat. Commun.">
        <title>Thousands of microbial genomes shed light on interconnected biogeochemical processes in an aquifer system.</title>
        <authorList>
            <person name="Anantharaman K."/>
            <person name="Brown C.T."/>
            <person name="Hug L.A."/>
            <person name="Sharon I."/>
            <person name="Castelle C.J."/>
            <person name="Probst A.J."/>
            <person name="Thomas B.C."/>
            <person name="Singh A."/>
            <person name="Wilkins M.J."/>
            <person name="Karaoz U."/>
            <person name="Brodie E.L."/>
            <person name="Williams K.H."/>
            <person name="Hubbard S.S."/>
            <person name="Banfield J.F."/>
        </authorList>
    </citation>
    <scope>NUCLEOTIDE SEQUENCE [LARGE SCALE GENOMIC DNA]</scope>
</reference>
<dbReference type="Gene3D" id="2.40.50.140">
    <property type="entry name" value="Nucleic acid-binding proteins"/>
    <property type="match status" value="1"/>
</dbReference>
<dbReference type="AlphaFoldDB" id="A0A1F7L0G8"/>
<keyword evidence="5 6" id="KW-0234">DNA repair</keyword>
<dbReference type="Pfam" id="PF14520">
    <property type="entry name" value="HHH_5"/>
    <property type="match status" value="1"/>
</dbReference>
<organism evidence="8 9">
    <name type="scientific">Candidatus Roizmanbacteria bacterium RIFOXYD1_FULL_38_12</name>
    <dbReference type="NCBI Taxonomy" id="1802093"/>
    <lineage>
        <taxon>Bacteria</taxon>
        <taxon>Candidatus Roizmaniibacteriota</taxon>
    </lineage>
</organism>
<evidence type="ECO:0000256" key="1">
    <source>
        <dbReference type="ARBA" id="ARBA00022490"/>
    </source>
</evidence>
<sequence>MIGKIKGTLTSIENSVGLIETSGGVSYELYLTSRLLSTVTVGHEVEVFTYLQVRDDAFVLFGFKEKDEHHFFKLLLTVPGVGPKTAFSVVSNTITSDLFTAVKENNIDYFTQVPGLGKKTAMKIILELSQKIKSEFKFDRVQLSDEDKIVIDALVALGYKTHEAKTLFQRLPNNLSIEDKIKHALKLTVQKK</sequence>
<dbReference type="GO" id="GO:0006310">
    <property type="term" value="P:DNA recombination"/>
    <property type="evidence" value="ECO:0007669"/>
    <property type="project" value="UniProtKB-UniRule"/>
</dbReference>
<dbReference type="InterPro" id="IPR011114">
    <property type="entry name" value="RuvA_C"/>
</dbReference>
<comment type="caution">
    <text evidence="6">Lacks conserved residue(s) required for the propagation of feature annotation.</text>
</comment>
<dbReference type="GO" id="GO:0000400">
    <property type="term" value="F:four-way junction DNA binding"/>
    <property type="evidence" value="ECO:0007669"/>
    <property type="project" value="UniProtKB-UniRule"/>
</dbReference>
<evidence type="ECO:0000256" key="6">
    <source>
        <dbReference type="HAMAP-Rule" id="MF_00031"/>
    </source>
</evidence>
<dbReference type="InterPro" id="IPR000085">
    <property type="entry name" value="RuvA"/>
</dbReference>
<dbReference type="InterPro" id="IPR010994">
    <property type="entry name" value="RuvA_2-like"/>
</dbReference>
<dbReference type="Proteomes" id="UP000177050">
    <property type="component" value="Unassembled WGS sequence"/>
</dbReference>
<evidence type="ECO:0000256" key="4">
    <source>
        <dbReference type="ARBA" id="ARBA00023172"/>
    </source>
</evidence>
<dbReference type="Pfam" id="PF07499">
    <property type="entry name" value="RuvA_C"/>
    <property type="match status" value="1"/>
</dbReference>
<feature type="region of interest" description="Domain I" evidence="6">
    <location>
        <begin position="1"/>
        <end position="64"/>
    </location>
</feature>
<dbReference type="GO" id="GO:0006281">
    <property type="term" value="P:DNA repair"/>
    <property type="evidence" value="ECO:0007669"/>
    <property type="project" value="UniProtKB-UniRule"/>
</dbReference>
<dbReference type="InterPro" id="IPR036267">
    <property type="entry name" value="RuvA_C_sf"/>
</dbReference>
<comment type="domain">
    <text evidence="6">Has three domains with a flexible linker between the domains II and III and assumes an 'L' shape. Domain III is highly mobile and contacts RuvB.</text>
</comment>
<dbReference type="InterPro" id="IPR003583">
    <property type="entry name" value="Hlx-hairpin-Hlx_DNA-bd_motif"/>
</dbReference>
<evidence type="ECO:0000259" key="7">
    <source>
        <dbReference type="SMART" id="SM00278"/>
    </source>
</evidence>
<evidence type="ECO:0000256" key="5">
    <source>
        <dbReference type="ARBA" id="ARBA00023204"/>
    </source>
</evidence>
<keyword evidence="2 6" id="KW-0227">DNA damage</keyword>
<comment type="subcellular location">
    <subcellularLocation>
        <location evidence="6">Cytoplasm</location>
    </subcellularLocation>
</comment>
<feature type="domain" description="Helix-hairpin-helix DNA-binding motif class 1" evidence="7">
    <location>
        <begin position="108"/>
        <end position="127"/>
    </location>
</feature>
<keyword evidence="3 6" id="KW-0238">DNA-binding</keyword>
<dbReference type="HAMAP" id="MF_00031">
    <property type="entry name" value="DNA_HJ_migration_RuvA"/>
    <property type="match status" value="1"/>
</dbReference>
<keyword evidence="8" id="KW-0378">Hydrolase</keyword>
<dbReference type="SUPFAM" id="SSF50249">
    <property type="entry name" value="Nucleic acid-binding proteins"/>
    <property type="match status" value="1"/>
</dbReference>
<comment type="caution">
    <text evidence="8">The sequence shown here is derived from an EMBL/GenBank/DDBJ whole genome shotgun (WGS) entry which is preliminary data.</text>
</comment>
<dbReference type="InterPro" id="IPR013849">
    <property type="entry name" value="DNA_helicase_Holl-junc_RuvA_I"/>
</dbReference>
<keyword evidence="1 6" id="KW-0963">Cytoplasm</keyword>
<evidence type="ECO:0000313" key="9">
    <source>
        <dbReference type="Proteomes" id="UP000177050"/>
    </source>
</evidence>
<evidence type="ECO:0000256" key="2">
    <source>
        <dbReference type="ARBA" id="ARBA00022763"/>
    </source>
</evidence>
<dbReference type="NCBIfam" id="TIGR00084">
    <property type="entry name" value="ruvA"/>
    <property type="match status" value="1"/>
</dbReference>
<dbReference type="SMART" id="SM00278">
    <property type="entry name" value="HhH1"/>
    <property type="match status" value="2"/>
</dbReference>